<dbReference type="Pfam" id="PF01471">
    <property type="entry name" value="PG_binding_1"/>
    <property type="match status" value="2"/>
</dbReference>
<reference evidence="3" key="1">
    <citation type="submission" date="2021-08" db="EMBL/GenBank/DDBJ databases">
        <authorList>
            <person name="Zhang H."/>
            <person name="Xu M."/>
            <person name="Yu Z."/>
            <person name="Yang L."/>
            <person name="Cai Y."/>
        </authorList>
    </citation>
    <scope>NUCLEOTIDE SEQUENCE</scope>
    <source>
        <strain evidence="3">CHL1</strain>
    </source>
</reference>
<sequence length="239" mass="24778">MPRPAPRQFEIEDEAPGMMGAAAAMVLRRPVDAFAGLLAAACTAMILVNALALQQGRPGPAPEAAARQSATAPAAQQWRAEPKRDELVAQVQTALAERDLYDGVVDGVMGPGTASAIRAFEHAQGMAQTGEASEKTLAALMTAPVRRAEAKPAAKPAPQPAAQAQPATTGSTAPNAKLMAAQRALARIGYGPVSIDGKMGTETRNAIKSFEKDRGLPETGELGPQVLRALQQMTGAPIQ</sequence>
<dbReference type="Proteomes" id="UP000825701">
    <property type="component" value="Chromosome"/>
</dbReference>
<evidence type="ECO:0000256" key="1">
    <source>
        <dbReference type="SAM" id="MobiDB-lite"/>
    </source>
</evidence>
<accession>A0A9E6R9T9</accession>
<dbReference type="InterPro" id="IPR002477">
    <property type="entry name" value="Peptidoglycan-bd-like"/>
</dbReference>
<evidence type="ECO:0000313" key="3">
    <source>
        <dbReference type="EMBL" id="QZO00821.1"/>
    </source>
</evidence>
<proteinExistence type="predicted"/>
<feature type="region of interest" description="Disordered" evidence="1">
    <location>
        <begin position="149"/>
        <end position="173"/>
    </location>
</feature>
<evidence type="ECO:0000259" key="2">
    <source>
        <dbReference type="Pfam" id="PF01471"/>
    </source>
</evidence>
<name>A0A9E6R9T9_9HYPH</name>
<keyword evidence="4" id="KW-1185">Reference proteome</keyword>
<feature type="compositionally biased region" description="Low complexity" evidence="1">
    <location>
        <begin position="57"/>
        <end position="77"/>
    </location>
</feature>
<protein>
    <submittedName>
        <fullName evidence="3">Peptidoglycan-binding protein</fullName>
    </submittedName>
</protein>
<gene>
    <name evidence="3" type="ORF">K6K41_03915</name>
</gene>
<dbReference type="Gene3D" id="1.10.101.10">
    <property type="entry name" value="PGBD-like superfamily/PGBD"/>
    <property type="match status" value="2"/>
</dbReference>
<dbReference type="AlphaFoldDB" id="A0A9E6R9T9"/>
<dbReference type="InterPro" id="IPR036365">
    <property type="entry name" value="PGBD-like_sf"/>
</dbReference>
<feature type="domain" description="Peptidoglycan binding-like" evidence="2">
    <location>
        <begin position="85"/>
        <end position="140"/>
    </location>
</feature>
<dbReference type="SUPFAM" id="SSF47090">
    <property type="entry name" value="PGBD-like"/>
    <property type="match status" value="2"/>
</dbReference>
<evidence type="ECO:0000313" key="4">
    <source>
        <dbReference type="Proteomes" id="UP000825701"/>
    </source>
</evidence>
<feature type="domain" description="Peptidoglycan binding-like" evidence="2">
    <location>
        <begin position="178"/>
        <end position="230"/>
    </location>
</feature>
<dbReference type="RefSeq" id="WP_261404016.1">
    <property type="nucleotide sequence ID" value="NZ_CP081869.1"/>
</dbReference>
<feature type="region of interest" description="Disordered" evidence="1">
    <location>
        <begin position="57"/>
        <end position="83"/>
    </location>
</feature>
<dbReference type="KEGG" id="cmet:K6K41_03915"/>
<dbReference type="InterPro" id="IPR036366">
    <property type="entry name" value="PGBDSf"/>
</dbReference>
<feature type="compositionally biased region" description="Low complexity" evidence="1">
    <location>
        <begin position="153"/>
        <end position="167"/>
    </location>
</feature>
<dbReference type="EMBL" id="CP081869">
    <property type="protein sequence ID" value="QZO00821.1"/>
    <property type="molecule type" value="Genomic_DNA"/>
</dbReference>
<organism evidence="3 4">
    <name type="scientific">Chenggangzhangella methanolivorans</name>
    <dbReference type="NCBI Taxonomy" id="1437009"/>
    <lineage>
        <taxon>Bacteria</taxon>
        <taxon>Pseudomonadati</taxon>
        <taxon>Pseudomonadota</taxon>
        <taxon>Alphaproteobacteria</taxon>
        <taxon>Hyphomicrobiales</taxon>
        <taxon>Methylopilaceae</taxon>
        <taxon>Chenggangzhangella</taxon>
    </lineage>
</organism>